<dbReference type="HOGENOM" id="CLU_038505_0_5_1"/>
<dbReference type="STRING" id="3641.A0A061E9C0"/>
<keyword evidence="1 2" id="KW-0808">Transferase</keyword>
<dbReference type="EC" id="2.5.1.-" evidence="2"/>
<dbReference type="OMA" id="ICYTCSD"/>
<dbReference type="Gene3D" id="3.40.1180.10">
    <property type="entry name" value="Decaprenyl diphosphate synthase-like"/>
    <property type="match status" value="1"/>
</dbReference>
<dbReference type="AlphaFoldDB" id="A0A061E9C0"/>
<reference evidence="3 4" key="1">
    <citation type="journal article" date="2013" name="Genome Biol.">
        <title>The genome sequence of the most widely cultivated cacao type and its use to identify candidate genes regulating pod color.</title>
        <authorList>
            <person name="Motamayor J.C."/>
            <person name="Mockaitis K."/>
            <person name="Schmutz J."/>
            <person name="Haiminen N."/>
            <person name="Iii D.L."/>
            <person name="Cornejo O."/>
            <person name="Findley S.D."/>
            <person name="Zheng P."/>
            <person name="Utro F."/>
            <person name="Royaert S."/>
            <person name="Saski C."/>
            <person name="Jenkins J."/>
            <person name="Podicheti R."/>
            <person name="Zhao M."/>
            <person name="Scheffler B.E."/>
            <person name="Stack J.C."/>
            <person name="Feltus F.A."/>
            <person name="Mustiga G.M."/>
            <person name="Amores F."/>
            <person name="Phillips W."/>
            <person name="Marelli J.P."/>
            <person name="May G.D."/>
            <person name="Shapiro H."/>
            <person name="Ma J."/>
            <person name="Bustamante C.D."/>
            <person name="Schnell R.J."/>
            <person name="Main D."/>
            <person name="Gilbert D."/>
            <person name="Parida L."/>
            <person name="Kuhn D.N."/>
        </authorList>
    </citation>
    <scope>NUCLEOTIDE SEQUENCE [LARGE SCALE GENOMIC DNA]</scope>
    <source>
        <strain evidence="4">cv. Matina 1-6</strain>
    </source>
</reference>
<name>A0A061E9C0_THECC</name>
<dbReference type="SUPFAM" id="SSF64005">
    <property type="entry name" value="Undecaprenyl diphosphate synthase"/>
    <property type="match status" value="1"/>
</dbReference>
<dbReference type="GO" id="GO:0016094">
    <property type="term" value="P:polyprenol biosynthetic process"/>
    <property type="evidence" value="ECO:0000318"/>
    <property type="project" value="GO_Central"/>
</dbReference>
<evidence type="ECO:0000256" key="1">
    <source>
        <dbReference type="ARBA" id="ARBA00022679"/>
    </source>
</evidence>
<dbReference type="InParanoid" id="A0A061E9C0"/>
<evidence type="ECO:0000256" key="2">
    <source>
        <dbReference type="RuleBase" id="RU363018"/>
    </source>
</evidence>
<dbReference type="Pfam" id="PF01255">
    <property type="entry name" value="Prenyltransf"/>
    <property type="match status" value="1"/>
</dbReference>
<dbReference type="NCBIfam" id="TIGR00055">
    <property type="entry name" value="uppS"/>
    <property type="match status" value="1"/>
</dbReference>
<dbReference type="Proteomes" id="UP000026915">
    <property type="component" value="Chromosome 2"/>
</dbReference>
<evidence type="ECO:0000313" key="4">
    <source>
        <dbReference type="Proteomes" id="UP000026915"/>
    </source>
</evidence>
<dbReference type="GO" id="GO:0005783">
    <property type="term" value="C:endoplasmic reticulum"/>
    <property type="evidence" value="ECO:0000318"/>
    <property type="project" value="GO_Central"/>
</dbReference>
<dbReference type="CDD" id="cd00475">
    <property type="entry name" value="Cis_IPPS"/>
    <property type="match status" value="1"/>
</dbReference>
<proteinExistence type="inferred from homology"/>
<protein>
    <recommendedName>
        <fullName evidence="2">Alkyl transferase</fullName>
        <ecNumber evidence="2">2.5.1.-</ecNumber>
    </recommendedName>
</protein>
<comment type="similarity">
    <text evidence="2">Belongs to the UPP synthase family.</text>
</comment>
<dbReference type="PANTHER" id="PTHR10291">
    <property type="entry name" value="DEHYDRODOLICHYL DIPHOSPHATE SYNTHASE FAMILY MEMBER"/>
    <property type="match status" value="1"/>
</dbReference>
<gene>
    <name evidence="3" type="ORF">TCM_007553</name>
</gene>
<dbReference type="PANTHER" id="PTHR10291:SF24">
    <property type="entry name" value="ALKYL TRANSFERASE"/>
    <property type="match status" value="1"/>
</dbReference>
<dbReference type="InterPro" id="IPR001441">
    <property type="entry name" value="UPP_synth-like"/>
</dbReference>
<dbReference type="eggNOG" id="KOG1602">
    <property type="taxonomic scope" value="Eukaryota"/>
</dbReference>
<dbReference type="Gramene" id="EOX98883">
    <property type="protein sequence ID" value="EOX98883"/>
    <property type="gene ID" value="TCM_007553"/>
</dbReference>
<sequence length="349" mass="39962">MGLKYSNPTYPIFNKKKRVSPMGQAHIDGSNFWNSASHLPLYVEQFDMEKEVIPRKILSGWIRFVRKCFFRVLRVGPIPSHIAVIMDGNRRYAKKKKLEEGAGHDAGALALLCLLIYCYELGVKHLSAYAFSIDNFRRKPEEVQKIMDLLRECIPLLTRIVKHRPIRVHFAGSLELLSADIRIPAKRLMDATADNSKFIFTLCVVYTSTDEIMHVVQESCKEKCDHIPEIRANDANNGFLGENEDSHLGDQDLIKLVDIEKHMYMAITPDPDILIRTGDEHRLSNFLLWQTSGCQLSSLVTLWPEIGIWQLVWVVLNFQRNHHYYGRKRNAAVDLVHGSYSSSSPPSKS</sequence>
<dbReference type="InterPro" id="IPR036424">
    <property type="entry name" value="UPP_synth-like_sf"/>
</dbReference>
<organism evidence="3 4">
    <name type="scientific">Theobroma cacao</name>
    <name type="common">Cacao</name>
    <name type="synonym">Cocoa</name>
    <dbReference type="NCBI Taxonomy" id="3641"/>
    <lineage>
        <taxon>Eukaryota</taxon>
        <taxon>Viridiplantae</taxon>
        <taxon>Streptophyta</taxon>
        <taxon>Embryophyta</taxon>
        <taxon>Tracheophyta</taxon>
        <taxon>Spermatophyta</taxon>
        <taxon>Magnoliopsida</taxon>
        <taxon>eudicotyledons</taxon>
        <taxon>Gunneridae</taxon>
        <taxon>Pentapetalae</taxon>
        <taxon>rosids</taxon>
        <taxon>malvids</taxon>
        <taxon>Malvales</taxon>
        <taxon>Malvaceae</taxon>
        <taxon>Byttnerioideae</taxon>
        <taxon>Theobroma</taxon>
    </lineage>
</organism>
<accession>A0A061E9C0</accession>
<keyword evidence="4" id="KW-1185">Reference proteome</keyword>
<dbReference type="EMBL" id="CM001880">
    <property type="protein sequence ID" value="EOX98883.1"/>
    <property type="molecule type" value="Genomic_DNA"/>
</dbReference>
<evidence type="ECO:0000313" key="3">
    <source>
        <dbReference type="EMBL" id="EOX98883.1"/>
    </source>
</evidence>
<dbReference type="GO" id="GO:0016765">
    <property type="term" value="F:transferase activity, transferring alkyl or aryl (other than methyl) groups"/>
    <property type="evidence" value="ECO:0007669"/>
    <property type="project" value="InterPro"/>
</dbReference>